<dbReference type="Gene3D" id="3.40.50.10610">
    <property type="entry name" value="ABC-type transport auxiliary lipoprotein component"/>
    <property type="match status" value="1"/>
</dbReference>
<keyword evidence="4" id="KW-1185">Reference proteome</keyword>
<reference evidence="3" key="2">
    <citation type="submission" date="2024-09" db="EMBL/GenBank/DDBJ databases">
        <authorList>
            <person name="Veyrier F.J."/>
        </authorList>
    </citation>
    <scope>NUCLEOTIDE SEQUENCE</scope>
    <source>
        <strain evidence="3">17694</strain>
    </source>
</reference>
<reference evidence="3" key="1">
    <citation type="journal article" date="2022" name="Res Sq">
        <title>Evolution of multicellular longitudinally dividing oral cavity symbionts (Neisseriaceae).</title>
        <authorList>
            <person name="Nyongesa S."/>
            <person name="Weber P."/>
            <person name="Bernet E."/>
            <person name="Pullido F."/>
            <person name="Nieckarz M."/>
            <person name="Delaby M."/>
            <person name="Nieves C."/>
            <person name="Viehboeck T."/>
            <person name="Krause N."/>
            <person name="Rivera-Millot A."/>
            <person name="Nakamura A."/>
            <person name="Vischer N."/>
            <person name="VanNieuwenhze M."/>
            <person name="Brun Y."/>
            <person name="Cava F."/>
            <person name="Bulgheresi S."/>
            <person name="Veyrier F."/>
        </authorList>
    </citation>
    <scope>NUCLEOTIDE SEQUENCE</scope>
    <source>
        <strain evidence="3">17694</strain>
    </source>
</reference>
<gene>
    <name evidence="3" type="ORF">LVJ77_01430</name>
</gene>
<evidence type="ECO:0000313" key="3">
    <source>
        <dbReference type="EMBL" id="UOP05012.1"/>
    </source>
</evidence>
<sequence length="173" mass="18864">MMLRTFFAVSLAALLAACGSTAPTRYYRLPDSTVRLPAHGGTAVKVELAEALRGRGLMYQMDEHTVHFAQKNLWAEPLSDSAATALANKLNRLGGGHYLPQQHADGKQPVLKVYFDRFQGRFDGRAEIGGYAQYADGSRRNFRAFAVQQGDGHEAMVAALDAALDEAVRQIAP</sequence>
<protein>
    <submittedName>
        <fullName evidence="3">Membrane integrity-associated transporter subunit PqiC</fullName>
    </submittedName>
</protein>
<dbReference type="EMBL" id="CP091521">
    <property type="protein sequence ID" value="UOP05012.1"/>
    <property type="molecule type" value="Genomic_DNA"/>
</dbReference>
<feature type="chain" id="PRO_5035808019" evidence="1">
    <location>
        <begin position="23"/>
        <end position="173"/>
    </location>
</feature>
<evidence type="ECO:0000259" key="2">
    <source>
        <dbReference type="Pfam" id="PF03886"/>
    </source>
</evidence>
<feature type="domain" description="ABC-type transport auxiliary lipoprotein component" evidence="2">
    <location>
        <begin position="45"/>
        <end position="172"/>
    </location>
</feature>
<evidence type="ECO:0000313" key="4">
    <source>
        <dbReference type="Proteomes" id="UP000831534"/>
    </source>
</evidence>
<dbReference type="AlphaFoldDB" id="A0A8T9MXU1"/>
<dbReference type="Pfam" id="PF03886">
    <property type="entry name" value="ABC_trans_aux"/>
    <property type="match status" value="1"/>
</dbReference>
<proteinExistence type="predicted"/>
<keyword evidence="1" id="KW-0732">Signal</keyword>
<dbReference type="PROSITE" id="PS51257">
    <property type="entry name" value="PROKAR_LIPOPROTEIN"/>
    <property type="match status" value="1"/>
</dbReference>
<feature type="signal peptide" evidence="1">
    <location>
        <begin position="1"/>
        <end position="22"/>
    </location>
</feature>
<dbReference type="RefSeq" id="WP_051255553.1">
    <property type="nucleotide sequence ID" value="NZ_CP091521.1"/>
</dbReference>
<organism evidence="3 4">
    <name type="scientific">Conchiformibius kuhniae</name>
    <dbReference type="NCBI Taxonomy" id="211502"/>
    <lineage>
        <taxon>Bacteria</taxon>
        <taxon>Pseudomonadati</taxon>
        <taxon>Pseudomonadota</taxon>
        <taxon>Betaproteobacteria</taxon>
        <taxon>Neisseriales</taxon>
        <taxon>Neisseriaceae</taxon>
        <taxon>Conchiformibius</taxon>
    </lineage>
</organism>
<dbReference type="KEGG" id="ckh:LVJ77_01430"/>
<evidence type="ECO:0000256" key="1">
    <source>
        <dbReference type="SAM" id="SignalP"/>
    </source>
</evidence>
<dbReference type="Proteomes" id="UP000831534">
    <property type="component" value="Chromosome"/>
</dbReference>
<dbReference type="SUPFAM" id="SSF159594">
    <property type="entry name" value="XCC0632-like"/>
    <property type="match status" value="1"/>
</dbReference>
<dbReference type="InterPro" id="IPR005586">
    <property type="entry name" value="ABC_trans_aux"/>
</dbReference>
<name>A0A8T9MXU1_9NEIS</name>
<accession>A0A8T9MXU1</accession>